<dbReference type="InterPro" id="IPR029058">
    <property type="entry name" value="AB_hydrolase_fold"/>
</dbReference>
<evidence type="ECO:0000313" key="3">
    <source>
        <dbReference type="EMBL" id="SHL71985.1"/>
    </source>
</evidence>
<reference evidence="3 4" key="1">
    <citation type="submission" date="2016-11" db="EMBL/GenBank/DDBJ databases">
        <authorList>
            <person name="Jaros S."/>
            <person name="Januszkiewicz K."/>
            <person name="Wedrychowicz H."/>
        </authorList>
    </citation>
    <scope>NUCLEOTIDE SEQUENCE [LARGE SCALE GENOMIC DNA]</scope>
    <source>
        <strain evidence="3 4">DSM 27406</strain>
    </source>
</reference>
<accession>A0A1M7CXT7</accession>
<gene>
    <name evidence="3" type="ORF">SAMN05444266_104518</name>
</gene>
<dbReference type="STRING" id="1419482.SAMN05444266_104518"/>
<sequence length="282" mass="30440">MKKLLLAITLFAVTGSLHAQTASCCHSDAITEFAGLANSGSFVMQHANPLPYTYAGAEGQTVTFPATDGKEASGFLFKAKSPSNLYLFVYQEWWGLNDYIKKESEKLYNDLGGKVNVLALDMYDGKTATESGEAAKIMQATPRARLQAIMEGALKHVGPAAKIATLGWCFGGGLSLQSGLINGRQNVGDVMYYGMPEKDVEKLKTLHAPVLGFFANKDKGINPQVVAEFKKNMAAAGKSLTVYTYDADHGFANPSNPIYDSNATREAYAHAIAFLKKQFGVK</sequence>
<keyword evidence="4" id="KW-1185">Reference proteome</keyword>
<dbReference type="Proteomes" id="UP000184420">
    <property type="component" value="Unassembled WGS sequence"/>
</dbReference>
<dbReference type="Pfam" id="PF01738">
    <property type="entry name" value="DLH"/>
    <property type="match status" value="1"/>
</dbReference>
<organism evidence="3 4">
    <name type="scientific">Chitinophaga jiangningensis</name>
    <dbReference type="NCBI Taxonomy" id="1419482"/>
    <lineage>
        <taxon>Bacteria</taxon>
        <taxon>Pseudomonadati</taxon>
        <taxon>Bacteroidota</taxon>
        <taxon>Chitinophagia</taxon>
        <taxon>Chitinophagales</taxon>
        <taxon>Chitinophagaceae</taxon>
        <taxon>Chitinophaga</taxon>
    </lineage>
</organism>
<name>A0A1M7CXT7_9BACT</name>
<proteinExistence type="predicted"/>
<dbReference type="InterPro" id="IPR002925">
    <property type="entry name" value="Dienelactn_hydro"/>
</dbReference>
<evidence type="ECO:0000256" key="1">
    <source>
        <dbReference type="SAM" id="SignalP"/>
    </source>
</evidence>
<dbReference type="PANTHER" id="PTHR46623">
    <property type="entry name" value="CARBOXYMETHYLENEBUTENOLIDASE-RELATED"/>
    <property type="match status" value="1"/>
</dbReference>
<dbReference type="EMBL" id="FRBL01000004">
    <property type="protein sequence ID" value="SHL71985.1"/>
    <property type="molecule type" value="Genomic_DNA"/>
</dbReference>
<protein>
    <submittedName>
        <fullName evidence="3">Carboxymethylenebutenolidase</fullName>
    </submittedName>
</protein>
<feature type="domain" description="Dienelactone hydrolase" evidence="2">
    <location>
        <begin position="74"/>
        <end position="277"/>
    </location>
</feature>
<dbReference type="Gene3D" id="3.40.50.1820">
    <property type="entry name" value="alpha/beta hydrolase"/>
    <property type="match status" value="1"/>
</dbReference>
<evidence type="ECO:0000259" key="2">
    <source>
        <dbReference type="Pfam" id="PF01738"/>
    </source>
</evidence>
<dbReference type="RefSeq" id="WP_073081269.1">
    <property type="nucleotide sequence ID" value="NZ_FRBL01000004.1"/>
</dbReference>
<feature type="chain" id="PRO_5013314395" evidence="1">
    <location>
        <begin position="20"/>
        <end position="282"/>
    </location>
</feature>
<dbReference type="SUPFAM" id="SSF53474">
    <property type="entry name" value="alpha/beta-Hydrolases"/>
    <property type="match status" value="1"/>
</dbReference>
<dbReference type="PANTHER" id="PTHR46623:SF6">
    <property type="entry name" value="ALPHA_BETA-HYDROLASES SUPERFAMILY PROTEIN"/>
    <property type="match status" value="1"/>
</dbReference>
<keyword evidence="1" id="KW-0732">Signal</keyword>
<evidence type="ECO:0000313" key="4">
    <source>
        <dbReference type="Proteomes" id="UP000184420"/>
    </source>
</evidence>
<dbReference type="GO" id="GO:0016787">
    <property type="term" value="F:hydrolase activity"/>
    <property type="evidence" value="ECO:0007669"/>
    <property type="project" value="InterPro"/>
</dbReference>
<dbReference type="OrthoDB" id="9787933at2"/>
<dbReference type="AlphaFoldDB" id="A0A1M7CXT7"/>
<feature type="signal peptide" evidence="1">
    <location>
        <begin position="1"/>
        <end position="19"/>
    </location>
</feature>
<dbReference type="InterPro" id="IPR051049">
    <property type="entry name" value="Dienelactone_hydrolase-like"/>
</dbReference>